<dbReference type="OrthoDB" id="388956at2"/>
<dbReference type="HOGENOM" id="CLU_1015294_0_0_14"/>
<dbReference type="AlphaFoldDB" id="S5MH26"/>
<dbReference type="EMBL" id="CP005074">
    <property type="protein sequence ID" value="AGR41145.1"/>
    <property type="molecule type" value="Genomic_DNA"/>
</dbReference>
<accession>S5MH26</accession>
<protein>
    <submittedName>
        <fullName evidence="1">Uncharacterized protein</fullName>
    </submittedName>
</protein>
<gene>
    <name evidence="1" type="ORF">STAIW_v1c05120</name>
</gene>
<dbReference type="KEGG" id="stai:STAIW_v1c05120"/>
<reference evidence="1 2" key="1">
    <citation type="journal article" date="2013" name="Genome Biol. Evol.">
        <title>Comparison of metabolic capacities and inference of gene content evolution in mosquito-associated Spiroplasma diminutum and S. taiwanense.</title>
        <authorList>
            <person name="Lo W.S."/>
            <person name="Ku C."/>
            <person name="Chen L.L."/>
            <person name="Chang T.H."/>
            <person name="Kuo C.H."/>
        </authorList>
    </citation>
    <scope>NUCLEOTIDE SEQUENCE [LARGE SCALE GENOMIC DNA]</scope>
    <source>
        <strain evidence="1">CT-1</strain>
    </source>
</reference>
<name>S5MH26_9MOLU</name>
<sequence length="274" mass="31797">MKKITTLKEFINNISGQWFKDFFLEKVDSLRLGFLENSDQTFGDFKPDIKIMNYILNGIKESVANIDSLEELKAFIAKYSFNNNAKGNLKIIGDEIQSELIETLNKNPNNIQEKITEIIIKMQINNITRNIKYSVDTLETLLSKIGEDTLIEDVLLEDIEYIINENYKISLEKLKIWSKQNPIQSKNYEDELEILESDKSFIEKKMASEIIEHYFNTIIGADIDENEITNLNPQNLNSNSKIIIFNKGIMICDELYSKLSLINKMLESKVIFKK</sequence>
<proteinExistence type="predicted"/>
<dbReference type="STRING" id="1276220.STAIW_v1c05120"/>
<dbReference type="PATRIC" id="fig|1276220.3.peg.519"/>
<keyword evidence="2" id="KW-1185">Reference proteome</keyword>
<organism evidence="1 2">
    <name type="scientific">Spiroplasma taiwanense CT-1</name>
    <dbReference type="NCBI Taxonomy" id="1276220"/>
    <lineage>
        <taxon>Bacteria</taxon>
        <taxon>Bacillati</taxon>
        <taxon>Mycoplasmatota</taxon>
        <taxon>Mollicutes</taxon>
        <taxon>Entomoplasmatales</taxon>
        <taxon>Spiroplasmataceae</taxon>
        <taxon>Spiroplasma</taxon>
    </lineage>
</organism>
<evidence type="ECO:0000313" key="2">
    <source>
        <dbReference type="Proteomes" id="UP000014984"/>
    </source>
</evidence>
<dbReference type="RefSeq" id="WP_020834284.1">
    <property type="nucleotide sequence ID" value="NC_021846.1"/>
</dbReference>
<dbReference type="Proteomes" id="UP000014984">
    <property type="component" value="Chromosome"/>
</dbReference>
<evidence type="ECO:0000313" key="1">
    <source>
        <dbReference type="EMBL" id="AGR41145.1"/>
    </source>
</evidence>